<accession>D0LJV9</accession>
<dbReference type="AlphaFoldDB" id="D0LJV9"/>
<dbReference type="InterPro" id="IPR029063">
    <property type="entry name" value="SAM-dependent_MTases_sf"/>
</dbReference>
<dbReference type="EMBL" id="CP001804">
    <property type="protein sequence ID" value="ACY18466.1"/>
    <property type="molecule type" value="Genomic_DNA"/>
</dbReference>
<sequence>MPKSQSKSKSKSKPKSKSKSKSNAKSKSKSNAKSKSARKPAKPKPPKLTASSADKYQLYQWSVQAPENDIPWFLDLYRRRNGSLPKHLREDFSGTGLLSCTWADRGKRYSAESYDIDPEPVGWGETHNRAPLGDAAGRVQFYLEDARTPSRQQPDVRVALNFSYFIFKQRDELLGYFRAVREDLGPQSLFVLDIYGGPDALHETEELRDIEQGFTYVWEQDEYWPSTGDYLTHIHFRFRDGSEMEKAFTYDWRLWGLPEIVDLLKEAGFGKVETYWEGTDEDTGGGNGEYSKSEVGENCLAWVTYVVCSAD</sequence>
<dbReference type="PANTHER" id="PTHR37211">
    <property type="entry name" value="EXPRESSED PROTEIN"/>
    <property type="match status" value="1"/>
</dbReference>
<dbReference type="PANTHER" id="PTHR37211:SF1">
    <property type="entry name" value="EXPRESSED PROTEIN"/>
    <property type="match status" value="1"/>
</dbReference>
<organism evidence="2 3">
    <name type="scientific">Haliangium ochraceum (strain DSM 14365 / JCM 11303 / SMP-2)</name>
    <dbReference type="NCBI Taxonomy" id="502025"/>
    <lineage>
        <taxon>Bacteria</taxon>
        <taxon>Pseudomonadati</taxon>
        <taxon>Myxococcota</taxon>
        <taxon>Polyangia</taxon>
        <taxon>Haliangiales</taxon>
        <taxon>Kofleriaceae</taxon>
        <taxon>Haliangium</taxon>
    </lineage>
</organism>
<feature type="region of interest" description="Disordered" evidence="1">
    <location>
        <begin position="1"/>
        <end position="51"/>
    </location>
</feature>
<keyword evidence="3" id="KW-1185">Reference proteome</keyword>
<dbReference type="Gene3D" id="3.40.50.150">
    <property type="entry name" value="Vaccinia Virus protein VP39"/>
    <property type="match status" value="1"/>
</dbReference>
<dbReference type="Proteomes" id="UP000001880">
    <property type="component" value="Chromosome"/>
</dbReference>
<name>D0LJV9_HALO1</name>
<evidence type="ECO:0008006" key="4">
    <source>
        <dbReference type="Google" id="ProtNLM"/>
    </source>
</evidence>
<proteinExistence type="predicted"/>
<gene>
    <name evidence="2" type="ordered locus">Hoch_5991</name>
</gene>
<dbReference type="Gene3D" id="2.20.25.110">
    <property type="entry name" value="S-adenosyl-L-methionine-dependent methyltransferases"/>
    <property type="match status" value="1"/>
</dbReference>
<feature type="compositionally biased region" description="Basic residues" evidence="1">
    <location>
        <begin position="1"/>
        <end position="45"/>
    </location>
</feature>
<dbReference type="KEGG" id="hoh:Hoch_5991"/>
<reference evidence="2 3" key="1">
    <citation type="journal article" date="2010" name="Stand. Genomic Sci.">
        <title>Complete genome sequence of Haliangium ochraceum type strain (SMP-2).</title>
        <authorList>
            <consortium name="US DOE Joint Genome Institute (JGI-PGF)"/>
            <person name="Ivanova N."/>
            <person name="Daum C."/>
            <person name="Lang E."/>
            <person name="Abt B."/>
            <person name="Kopitz M."/>
            <person name="Saunders E."/>
            <person name="Lapidus A."/>
            <person name="Lucas S."/>
            <person name="Glavina Del Rio T."/>
            <person name="Nolan M."/>
            <person name="Tice H."/>
            <person name="Copeland A."/>
            <person name="Cheng J.F."/>
            <person name="Chen F."/>
            <person name="Bruce D."/>
            <person name="Goodwin L."/>
            <person name="Pitluck S."/>
            <person name="Mavromatis K."/>
            <person name="Pati A."/>
            <person name="Mikhailova N."/>
            <person name="Chen A."/>
            <person name="Palaniappan K."/>
            <person name="Land M."/>
            <person name="Hauser L."/>
            <person name="Chang Y.J."/>
            <person name="Jeffries C.D."/>
            <person name="Detter J.C."/>
            <person name="Brettin T."/>
            <person name="Rohde M."/>
            <person name="Goker M."/>
            <person name="Bristow J."/>
            <person name="Markowitz V."/>
            <person name="Eisen J.A."/>
            <person name="Hugenholtz P."/>
            <person name="Kyrpides N.C."/>
            <person name="Klenk H.P."/>
        </authorList>
    </citation>
    <scope>NUCLEOTIDE SEQUENCE [LARGE SCALE GENOMIC DNA]</scope>
    <source>
        <strain evidence="3">DSM 14365 / CIP 107738 / JCM 11303 / AJ 13395 / SMP-2</strain>
    </source>
</reference>
<dbReference type="STRING" id="502025.Hoch_5991"/>
<protein>
    <recommendedName>
        <fullName evidence="4">Methyltransferase type 11</fullName>
    </recommendedName>
</protein>
<dbReference type="eggNOG" id="COG2226">
    <property type="taxonomic scope" value="Bacteria"/>
</dbReference>
<dbReference type="HOGENOM" id="CLU_056847_1_0_7"/>
<evidence type="ECO:0000256" key="1">
    <source>
        <dbReference type="SAM" id="MobiDB-lite"/>
    </source>
</evidence>
<evidence type="ECO:0000313" key="3">
    <source>
        <dbReference type="Proteomes" id="UP000001880"/>
    </source>
</evidence>
<dbReference type="SUPFAM" id="SSF53335">
    <property type="entry name" value="S-adenosyl-L-methionine-dependent methyltransferases"/>
    <property type="match status" value="1"/>
</dbReference>
<evidence type="ECO:0000313" key="2">
    <source>
        <dbReference type="EMBL" id="ACY18466.1"/>
    </source>
</evidence>
<dbReference type="RefSeq" id="WP_012831058.1">
    <property type="nucleotide sequence ID" value="NC_013440.1"/>
</dbReference>